<proteinExistence type="predicted"/>
<dbReference type="Pfam" id="PF06985">
    <property type="entry name" value="HET"/>
    <property type="match status" value="1"/>
</dbReference>
<evidence type="ECO:0000313" key="2">
    <source>
        <dbReference type="EMBL" id="KAF2501874.1"/>
    </source>
</evidence>
<dbReference type="OrthoDB" id="3553147at2759"/>
<evidence type="ECO:0000259" key="1">
    <source>
        <dbReference type="Pfam" id="PF06985"/>
    </source>
</evidence>
<dbReference type="InterPro" id="IPR052895">
    <property type="entry name" value="HetReg/Transcr_Mod"/>
</dbReference>
<accession>A0A6A6RBN1</accession>
<gene>
    <name evidence="2" type="ORF">BU16DRAFT_451026</name>
</gene>
<protein>
    <submittedName>
        <fullName evidence="2">HET-domain-containing protein</fullName>
    </submittedName>
</protein>
<dbReference type="Proteomes" id="UP000799750">
    <property type="component" value="Unassembled WGS sequence"/>
</dbReference>
<name>A0A6A6RBN1_9PEZI</name>
<organism evidence="2 3">
    <name type="scientific">Lophium mytilinum</name>
    <dbReference type="NCBI Taxonomy" id="390894"/>
    <lineage>
        <taxon>Eukaryota</taxon>
        <taxon>Fungi</taxon>
        <taxon>Dikarya</taxon>
        <taxon>Ascomycota</taxon>
        <taxon>Pezizomycotina</taxon>
        <taxon>Dothideomycetes</taxon>
        <taxon>Pleosporomycetidae</taxon>
        <taxon>Mytilinidiales</taxon>
        <taxon>Mytilinidiaceae</taxon>
        <taxon>Lophium</taxon>
    </lineage>
</organism>
<dbReference type="AlphaFoldDB" id="A0A6A6RBN1"/>
<feature type="domain" description="Heterokaryon incompatibility" evidence="1">
    <location>
        <begin position="53"/>
        <end position="140"/>
    </location>
</feature>
<sequence>MGSQQLYQYPQLEGEDAIRLVVIQPSADLTAPIRCSIIQTLLLECEDDIADHYVALSYVWGDQTNRRSVEVDGKAALDITASLDEALRHIRNHHKCLRIWADGVCINQNDVEERNKQVRRMGRIYENAAHTIIFLGLATRETE</sequence>
<evidence type="ECO:0000313" key="3">
    <source>
        <dbReference type="Proteomes" id="UP000799750"/>
    </source>
</evidence>
<reference evidence="2" key="1">
    <citation type="journal article" date="2020" name="Stud. Mycol.">
        <title>101 Dothideomycetes genomes: a test case for predicting lifestyles and emergence of pathogens.</title>
        <authorList>
            <person name="Haridas S."/>
            <person name="Albert R."/>
            <person name="Binder M."/>
            <person name="Bloem J."/>
            <person name="Labutti K."/>
            <person name="Salamov A."/>
            <person name="Andreopoulos B."/>
            <person name="Baker S."/>
            <person name="Barry K."/>
            <person name="Bills G."/>
            <person name="Bluhm B."/>
            <person name="Cannon C."/>
            <person name="Castanera R."/>
            <person name="Culley D."/>
            <person name="Daum C."/>
            <person name="Ezra D."/>
            <person name="Gonzalez J."/>
            <person name="Henrissat B."/>
            <person name="Kuo A."/>
            <person name="Liang C."/>
            <person name="Lipzen A."/>
            <person name="Lutzoni F."/>
            <person name="Magnuson J."/>
            <person name="Mondo S."/>
            <person name="Nolan M."/>
            <person name="Ohm R."/>
            <person name="Pangilinan J."/>
            <person name="Park H.-J."/>
            <person name="Ramirez L."/>
            <person name="Alfaro M."/>
            <person name="Sun H."/>
            <person name="Tritt A."/>
            <person name="Yoshinaga Y."/>
            <person name="Zwiers L.-H."/>
            <person name="Turgeon B."/>
            <person name="Goodwin S."/>
            <person name="Spatafora J."/>
            <person name="Crous P."/>
            <person name="Grigoriev I."/>
        </authorList>
    </citation>
    <scope>NUCLEOTIDE SEQUENCE</scope>
    <source>
        <strain evidence="2">CBS 269.34</strain>
    </source>
</reference>
<dbReference type="PANTHER" id="PTHR24148">
    <property type="entry name" value="ANKYRIN REPEAT DOMAIN-CONTAINING PROTEIN 39 HOMOLOG-RELATED"/>
    <property type="match status" value="1"/>
</dbReference>
<dbReference type="EMBL" id="MU004182">
    <property type="protein sequence ID" value="KAF2501874.1"/>
    <property type="molecule type" value="Genomic_DNA"/>
</dbReference>
<dbReference type="InterPro" id="IPR010730">
    <property type="entry name" value="HET"/>
</dbReference>
<keyword evidence="3" id="KW-1185">Reference proteome</keyword>
<feature type="non-terminal residue" evidence="2">
    <location>
        <position position="143"/>
    </location>
</feature>
<dbReference type="PANTHER" id="PTHR24148:SF73">
    <property type="entry name" value="HET DOMAIN PROTEIN (AFU_ORTHOLOGUE AFUA_8G01020)"/>
    <property type="match status" value="1"/>
</dbReference>